<evidence type="ECO:0000313" key="2">
    <source>
        <dbReference type="EMBL" id="KOB66272.1"/>
    </source>
</evidence>
<dbReference type="AlphaFoldDB" id="A0A0L7KSN8"/>
<proteinExistence type="predicted"/>
<comment type="caution">
    <text evidence="2">The sequence shown here is derived from an EMBL/GenBank/DDBJ whole genome shotgun (WGS) entry which is preliminary data.</text>
</comment>
<sequence>MWTEILTNGLKNEEREKITKSDLPFQNCLELCAPKLNPEVKAALPESARKRDQISTVLSCLGSALQGCVSGSDVKNILKKVNQASRLLCDTLYCDSRSRRSPVLFCVNKDMKEYLQQTKPQEYLFRKDLSEQIKTAKSVQKSVQDLKVPEKNSFGNRNLDNTVKNNNARALNWRGPPRQDGSVRGQQRQAGEPTFNRGQHQSSFPANNIITKILFAGNDN</sequence>
<reference evidence="2 3" key="1">
    <citation type="journal article" date="2015" name="Genome Biol. Evol.">
        <title>The genome of winter moth (Operophtera brumata) provides a genomic perspective on sexual dimorphism and phenology.</title>
        <authorList>
            <person name="Derks M.F."/>
            <person name="Smit S."/>
            <person name="Salis L."/>
            <person name="Schijlen E."/>
            <person name="Bossers A."/>
            <person name="Mateman C."/>
            <person name="Pijl A.S."/>
            <person name="de Ridder D."/>
            <person name="Groenen M.A."/>
            <person name="Visser M.E."/>
            <person name="Megens H.J."/>
        </authorList>
    </citation>
    <scope>NUCLEOTIDE SEQUENCE [LARGE SCALE GENOMIC DNA]</scope>
    <source>
        <strain evidence="2">WM2013NL</strain>
        <tissue evidence="2">Head and thorax</tissue>
    </source>
</reference>
<dbReference type="EMBL" id="JTDY01006118">
    <property type="protein sequence ID" value="KOB66272.1"/>
    <property type="molecule type" value="Genomic_DNA"/>
</dbReference>
<feature type="compositionally biased region" description="Polar residues" evidence="1">
    <location>
        <begin position="153"/>
        <end position="169"/>
    </location>
</feature>
<protein>
    <submittedName>
        <fullName evidence="2">ORF1p</fullName>
    </submittedName>
</protein>
<accession>A0A0L7KSN8</accession>
<name>A0A0L7KSN8_OPEBR</name>
<evidence type="ECO:0000256" key="1">
    <source>
        <dbReference type="SAM" id="MobiDB-lite"/>
    </source>
</evidence>
<dbReference type="PANTHER" id="PTHR34239">
    <property type="entry name" value="APPLE DOMAIN-CONTAINING PROTEIN"/>
    <property type="match status" value="1"/>
</dbReference>
<feature type="region of interest" description="Disordered" evidence="1">
    <location>
        <begin position="150"/>
        <end position="203"/>
    </location>
</feature>
<dbReference type="PANTHER" id="PTHR34239:SF2">
    <property type="entry name" value="TRANSPOSABLE ELEMENT P TRANSPOSASE_THAP9 CONSERVED DOMAIN-CONTAINING PROTEIN"/>
    <property type="match status" value="1"/>
</dbReference>
<keyword evidence="3" id="KW-1185">Reference proteome</keyword>
<evidence type="ECO:0000313" key="3">
    <source>
        <dbReference type="Proteomes" id="UP000037510"/>
    </source>
</evidence>
<gene>
    <name evidence="2" type="ORF">OBRU01_21461</name>
</gene>
<dbReference type="Proteomes" id="UP000037510">
    <property type="component" value="Unassembled WGS sequence"/>
</dbReference>
<organism evidence="2 3">
    <name type="scientific">Operophtera brumata</name>
    <name type="common">Winter moth</name>
    <name type="synonym">Phalaena brumata</name>
    <dbReference type="NCBI Taxonomy" id="104452"/>
    <lineage>
        <taxon>Eukaryota</taxon>
        <taxon>Metazoa</taxon>
        <taxon>Ecdysozoa</taxon>
        <taxon>Arthropoda</taxon>
        <taxon>Hexapoda</taxon>
        <taxon>Insecta</taxon>
        <taxon>Pterygota</taxon>
        <taxon>Neoptera</taxon>
        <taxon>Endopterygota</taxon>
        <taxon>Lepidoptera</taxon>
        <taxon>Glossata</taxon>
        <taxon>Ditrysia</taxon>
        <taxon>Geometroidea</taxon>
        <taxon>Geometridae</taxon>
        <taxon>Larentiinae</taxon>
        <taxon>Operophtera</taxon>
    </lineage>
</organism>